<comment type="caution">
    <text evidence="1">The sequence shown here is derived from an EMBL/GenBank/DDBJ whole genome shotgun (WGS) entry which is preliminary data.</text>
</comment>
<dbReference type="EMBL" id="JABBMI010000007">
    <property type="protein sequence ID" value="NMK53529.1"/>
    <property type="molecule type" value="Genomic_DNA"/>
</dbReference>
<gene>
    <name evidence="1" type="ORF">HHM24_02030</name>
</gene>
<reference evidence="1 2" key="1">
    <citation type="submission" date="2020-04" db="EMBL/GenBank/DDBJ databases">
        <title>The Epidemiology and Molecular Characteristics of Linezolid-Resistant Staphylococcus capitis in Huashan Hospital, Shanghai.</title>
        <authorList>
            <person name="Ding L."/>
            <person name="Li P."/>
            <person name="Yang Y."/>
            <person name="Lin D."/>
            <person name="Xu X."/>
        </authorList>
    </citation>
    <scope>NUCLEOTIDE SEQUENCE [LARGE SCALE GENOMIC DNA]</scope>
    <source>
        <strain evidence="1 2">17-84</strain>
    </source>
</reference>
<evidence type="ECO:0000313" key="2">
    <source>
        <dbReference type="Proteomes" id="UP000538955"/>
    </source>
</evidence>
<name>A0ABX1SNY1_STACP</name>
<evidence type="ECO:0000313" key="1">
    <source>
        <dbReference type="EMBL" id="NMK53529.1"/>
    </source>
</evidence>
<accession>A0ABX1SNY1</accession>
<dbReference type="Proteomes" id="UP000538955">
    <property type="component" value="Unassembled WGS sequence"/>
</dbReference>
<sequence length="35" mass="3854">SGATYFGTPVDDFSLVTGDDGVLTQTRFADWMARR</sequence>
<proteinExistence type="predicted"/>
<feature type="non-terminal residue" evidence="1">
    <location>
        <position position="1"/>
    </location>
</feature>
<keyword evidence="2" id="KW-1185">Reference proteome</keyword>
<organism evidence="1 2">
    <name type="scientific">Staphylococcus capitis</name>
    <dbReference type="NCBI Taxonomy" id="29388"/>
    <lineage>
        <taxon>Bacteria</taxon>
        <taxon>Bacillati</taxon>
        <taxon>Bacillota</taxon>
        <taxon>Bacilli</taxon>
        <taxon>Bacillales</taxon>
        <taxon>Staphylococcaceae</taxon>
        <taxon>Staphylococcus</taxon>
    </lineage>
</organism>
<protein>
    <submittedName>
        <fullName evidence="1">LysR family transcriptional regulator</fullName>
    </submittedName>
</protein>